<evidence type="ECO:0000313" key="2">
    <source>
        <dbReference type="EMBL" id="THD66273.1"/>
    </source>
</evidence>
<name>A0A4S3M046_9FLAO</name>
<dbReference type="Proteomes" id="UP000305939">
    <property type="component" value="Unassembled WGS sequence"/>
</dbReference>
<dbReference type="RefSeq" id="WP_136336345.1">
    <property type="nucleotide sequence ID" value="NZ_QXMP01000022.1"/>
</dbReference>
<accession>A0A4S3M046</accession>
<evidence type="ECO:0000313" key="3">
    <source>
        <dbReference type="Proteomes" id="UP000305939"/>
    </source>
</evidence>
<feature type="transmembrane region" description="Helical" evidence="1">
    <location>
        <begin position="7"/>
        <end position="26"/>
    </location>
</feature>
<dbReference type="EMBL" id="SSMC01000003">
    <property type="protein sequence ID" value="THD66273.1"/>
    <property type="molecule type" value="Genomic_DNA"/>
</dbReference>
<organism evidence="2 3">
    <name type="scientific">Robertkochia marina</name>
    <dbReference type="NCBI Taxonomy" id="1227945"/>
    <lineage>
        <taxon>Bacteria</taxon>
        <taxon>Pseudomonadati</taxon>
        <taxon>Bacteroidota</taxon>
        <taxon>Flavobacteriia</taxon>
        <taxon>Flavobacteriales</taxon>
        <taxon>Flavobacteriaceae</taxon>
        <taxon>Robertkochia</taxon>
    </lineage>
</organism>
<dbReference type="Gene3D" id="3.40.50.2300">
    <property type="match status" value="1"/>
</dbReference>
<dbReference type="OrthoDB" id="1353929at2"/>
<evidence type="ECO:0000256" key="1">
    <source>
        <dbReference type="SAM" id="Phobius"/>
    </source>
</evidence>
<keyword evidence="3" id="KW-1185">Reference proteome</keyword>
<reference evidence="2 3" key="1">
    <citation type="submission" date="2019-04" db="EMBL/GenBank/DDBJ databases">
        <title>Draft genome sequence of Robertkochia marina CC-AMO-30D.</title>
        <authorList>
            <person name="Hameed A."/>
            <person name="Lin S.-Y."/>
            <person name="Shahina M."/>
            <person name="Lai W.-A."/>
            <person name="Young C.-C."/>
        </authorList>
    </citation>
    <scope>NUCLEOTIDE SEQUENCE [LARGE SCALE GENOMIC DNA]</scope>
    <source>
        <strain evidence="2 3">CC-AMO-30D</strain>
    </source>
</reference>
<dbReference type="InterPro" id="IPR011006">
    <property type="entry name" value="CheY-like_superfamily"/>
</dbReference>
<gene>
    <name evidence="2" type="ORF">E7Z59_10675</name>
</gene>
<protein>
    <submittedName>
        <fullName evidence="2">Response regulator</fullName>
    </submittedName>
</protein>
<proteinExistence type="predicted"/>
<keyword evidence="1" id="KW-0472">Membrane</keyword>
<comment type="caution">
    <text evidence="2">The sequence shown here is derived from an EMBL/GenBank/DDBJ whole genome shotgun (WGS) entry which is preliminary data.</text>
</comment>
<keyword evidence="1" id="KW-0812">Transmembrane</keyword>
<keyword evidence="1" id="KW-1133">Transmembrane helix</keyword>
<sequence length="184" mass="20802">MEYILENIEWIGGIIATLLVGTFPFLKKSIKPNFANRIINNINISPSAIDKPNHPQKQKSPEKGAIKILFIDDQYSDYKIISILKRSGWVNTKGVKDITNLDDYKVRDAHIIFVDINGVGTSMFKDQGLGLASALKDRHPDKKIVLYSAENKGDRFHKALREVDDCLAKNAEPYEFITLIESLI</sequence>
<dbReference type="AlphaFoldDB" id="A0A4S3M046"/>
<dbReference type="SUPFAM" id="SSF52172">
    <property type="entry name" value="CheY-like"/>
    <property type="match status" value="1"/>
</dbReference>